<feature type="domain" description="CheW-like" evidence="11">
    <location>
        <begin position="656"/>
        <end position="800"/>
    </location>
</feature>
<dbReference type="Proteomes" id="UP000002384">
    <property type="component" value="Chromosome"/>
</dbReference>
<dbReference type="PRINTS" id="PR00344">
    <property type="entry name" value="BCTRLSENSOR"/>
</dbReference>
<keyword evidence="8" id="KW-0175">Coiled coil</keyword>
<dbReference type="GO" id="GO:0005737">
    <property type="term" value="C:cytoplasm"/>
    <property type="evidence" value="ECO:0007669"/>
    <property type="project" value="InterPro"/>
</dbReference>
<dbReference type="InterPro" id="IPR036097">
    <property type="entry name" value="HisK_dim/P_sf"/>
</dbReference>
<dbReference type="InterPro" id="IPR004358">
    <property type="entry name" value="Sig_transdc_His_kin-like_C"/>
</dbReference>
<dbReference type="CDD" id="cd16916">
    <property type="entry name" value="HATPase_CheA-like"/>
    <property type="match status" value="1"/>
</dbReference>
<evidence type="ECO:0000256" key="7">
    <source>
        <dbReference type="PROSITE-ProRule" id="PRU00169"/>
    </source>
</evidence>
<dbReference type="Pfam" id="PF00072">
    <property type="entry name" value="Response_reg"/>
    <property type="match status" value="2"/>
</dbReference>
<feature type="coiled-coil region" evidence="8">
    <location>
        <begin position="315"/>
        <end position="349"/>
    </location>
</feature>
<dbReference type="Gene3D" id="1.10.287.560">
    <property type="entry name" value="Histidine kinase CheA-like, homodimeric domain"/>
    <property type="match status" value="1"/>
</dbReference>
<evidence type="ECO:0000256" key="1">
    <source>
        <dbReference type="ARBA" id="ARBA00000085"/>
    </source>
</evidence>
<organism evidence="12 13">
    <name type="scientific">Gloeothece citriformis (strain PCC 7424)</name>
    <name type="common">Cyanothece sp. (strain PCC 7424)</name>
    <dbReference type="NCBI Taxonomy" id="65393"/>
    <lineage>
        <taxon>Bacteria</taxon>
        <taxon>Bacillati</taxon>
        <taxon>Cyanobacteriota</taxon>
        <taxon>Cyanophyceae</taxon>
        <taxon>Oscillatoriophycideae</taxon>
        <taxon>Chroococcales</taxon>
        <taxon>Aphanothecaceae</taxon>
        <taxon>Gloeothece</taxon>
        <taxon>Gloeothece citriformis</taxon>
    </lineage>
</organism>
<name>B7KBS7_GLOC7</name>
<dbReference type="AlphaFoldDB" id="B7KBS7"/>
<dbReference type="PROSITE" id="PS50109">
    <property type="entry name" value="HIS_KIN"/>
    <property type="match status" value="1"/>
</dbReference>
<gene>
    <name evidence="12" type="ordered locus">PCC7424_4695</name>
</gene>
<dbReference type="PANTHER" id="PTHR43395">
    <property type="entry name" value="SENSOR HISTIDINE KINASE CHEA"/>
    <property type="match status" value="1"/>
</dbReference>
<dbReference type="SMART" id="SM01231">
    <property type="entry name" value="H-kinase_dim"/>
    <property type="match status" value="1"/>
</dbReference>
<dbReference type="HOGENOM" id="CLU_000650_6_0_3"/>
<feature type="domain" description="Response regulatory" evidence="10">
    <location>
        <begin position="829"/>
        <end position="946"/>
    </location>
</feature>
<dbReference type="KEGG" id="cyc:PCC7424_4695"/>
<dbReference type="Pfam" id="PF02895">
    <property type="entry name" value="H-kinase_dim"/>
    <property type="match status" value="1"/>
</dbReference>
<evidence type="ECO:0000256" key="5">
    <source>
        <dbReference type="ARBA" id="ARBA00022777"/>
    </source>
</evidence>
<evidence type="ECO:0000256" key="2">
    <source>
        <dbReference type="ARBA" id="ARBA00012438"/>
    </source>
</evidence>
<keyword evidence="5 12" id="KW-0418">Kinase</keyword>
<dbReference type="InterPro" id="IPR036061">
    <property type="entry name" value="CheW-like_dom_sf"/>
</dbReference>
<dbReference type="Gene3D" id="3.30.565.10">
    <property type="entry name" value="Histidine kinase-like ATPase, C-terminal domain"/>
    <property type="match status" value="1"/>
</dbReference>
<dbReference type="InterPro" id="IPR004105">
    <property type="entry name" value="CheA-like_dim"/>
</dbReference>
<dbReference type="InterPro" id="IPR002545">
    <property type="entry name" value="CheW-lke_dom"/>
</dbReference>
<dbReference type="eggNOG" id="COG0784">
    <property type="taxonomic scope" value="Bacteria"/>
</dbReference>
<evidence type="ECO:0000256" key="8">
    <source>
        <dbReference type="SAM" id="Coils"/>
    </source>
</evidence>
<evidence type="ECO:0000256" key="3">
    <source>
        <dbReference type="ARBA" id="ARBA00022553"/>
    </source>
</evidence>
<dbReference type="RefSeq" id="WP_015956638.1">
    <property type="nucleotide sequence ID" value="NC_011729.1"/>
</dbReference>
<evidence type="ECO:0000259" key="11">
    <source>
        <dbReference type="PROSITE" id="PS50851"/>
    </source>
</evidence>
<dbReference type="PROSITE" id="PS50110">
    <property type="entry name" value="RESPONSE_REGULATORY"/>
    <property type="match status" value="2"/>
</dbReference>
<dbReference type="PANTHER" id="PTHR43395:SF1">
    <property type="entry name" value="CHEMOTAXIS PROTEIN CHEA"/>
    <property type="match status" value="1"/>
</dbReference>
<dbReference type="SUPFAM" id="SSF47384">
    <property type="entry name" value="Homodimeric domain of signal transducing histidine kinase"/>
    <property type="match status" value="1"/>
</dbReference>
<feature type="domain" description="Histidine kinase" evidence="9">
    <location>
        <begin position="441"/>
        <end position="654"/>
    </location>
</feature>
<dbReference type="GO" id="GO:0000155">
    <property type="term" value="F:phosphorelay sensor kinase activity"/>
    <property type="evidence" value="ECO:0007669"/>
    <property type="project" value="InterPro"/>
</dbReference>
<proteinExistence type="predicted"/>
<dbReference type="EC" id="2.7.13.3" evidence="2"/>
<dbReference type="InterPro" id="IPR037006">
    <property type="entry name" value="CheA-like_homodim_sf"/>
</dbReference>
<evidence type="ECO:0000313" key="12">
    <source>
        <dbReference type="EMBL" id="ACK73055.1"/>
    </source>
</evidence>
<evidence type="ECO:0000313" key="13">
    <source>
        <dbReference type="Proteomes" id="UP000002384"/>
    </source>
</evidence>
<reference evidence="13" key="1">
    <citation type="journal article" date="2011" name="MBio">
        <title>Novel metabolic attributes of the genus Cyanothece, comprising a group of unicellular nitrogen-fixing Cyanobacteria.</title>
        <authorList>
            <person name="Bandyopadhyay A."/>
            <person name="Elvitigala T."/>
            <person name="Welsh E."/>
            <person name="Stockel J."/>
            <person name="Liberton M."/>
            <person name="Min H."/>
            <person name="Sherman L.A."/>
            <person name="Pakrasi H.B."/>
        </authorList>
    </citation>
    <scope>NUCLEOTIDE SEQUENCE [LARGE SCALE GENOMIC DNA]</scope>
    <source>
        <strain evidence="13">PCC 7424</strain>
    </source>
</reference>
<dbReference type="PROSITE" id="PS50851">
    <property type="entry name" value="CHEW"/>
    <property type="match status" value="1"/>
</dbReference>
<dbReference type="EMBL" id="CP001291">
    <property type="protein sequence ID" value="ACK73055.1"/>
    <property type="molecule type" value="Genomic_DNA"/>
</dbReference>
<dbReference type="SMART" id="SM00387">
    <property type="entry name" value="HATPase_c"/>
    <property type="match status" value="1"/>
</dbReference>
<keyword evidence="3 7" id="KW-0597">Phosphoprotein</keyword>
<dbReference type="InterPro" id="IPR051315">
    <property type="entry name" value="Bact_Chemotaxis_CheA"/>
</dbReference>
<evidence type="ECO:0000259" key="9">
    <source>
        <dbReference type="PROSITE" id="PS50109"/>
    </source>
</evidence>
<dbReference type="InterPro" id="IPR011006">
    <property type="entry name" value="CheY-like_superfamily"/>
</dbReference>
<evidence type="ECO:0000259" key="10">
    <source>
        <dbReference type="PROSITE" id="PS50110"/>
    </source>
</evidence>
<comment type="catalytic activity">
    <reaction evidence="1">
        <text>ATP + protein L-histidine = ADP + protein N-phospho-L-histidine.</text>
        <dbReference type="EC" id="2.7.13.3"/>
    </reaction>
</comment>
<dbReference type="eggNOG" id="COG0643">
    <property type="taxonomic scope" value="Bacteria"/>
</dbReference>
<accession>B7KBS7</accession>
<dbReference type="Gene3D" id="3.40.50.2300">
    <property type="match status" value="2"/>
</dbReference>
<dbReference type="SUPFAM" id="SSF55874">
    <property type="entry name" value="ATPase domain of HSP90 chaperone/DNA topoisomerase II/histidine kinase"/>
    <property type="match status" value="1"/>
</dbReference>
<dbReference type="Pfam" id="PF01584">
    <property type="entry name" value="CheW"/>
    <property type="match status" value="1"/>
</dbReference>
<dbReference type="Pfam" id="PF02518">
    <property type="entry name" value="HATPase_c"/>
    <property type="match status" value="1"/>
</dbReference>
<keyword evidence="13" id="KW-1185">Reference proteome</keyword>
<evidence type="ECO:0000256" key="4">
    <source>
        <dbReference type="ARBA" id="ARBA00022679"/>
    </source>
</evidence>
<keyword evidence="6" id="KW-0902">Two-component regulatory system</keyword>
<dbReference type="CDD" id="cd00156">
    <property type="entry name" value="REC"/>
    <property type="match status" value="2"/>
</dbReference>
<dbReference type="Gene3D" id="2.30.30.40">
    <property type="entry name" value="SH3 Domains"/>
    <property type="match status" value="1"/>
</dbReference>
<dbReference type="STRING" id="65393.PCC7424_4695"/>
<dbReference type="SMART" id="SM00448">
    <property type="entry name" value="REC"/>
    <property type="match status" value="2"/>
</dbReference>
<dbReference type="SMART" id="SM00260">
    <property type="entry name" value="CheW"/>
    <property type="match status" value="1"/>
</dbReference>
<dbReference type="InterPro" id="IPR005467">
    <property type="entry name" value="His_kinase_dom"/>
</dbReference>
<dbReference type="InterPro" id="IPR036890">
    <property type="entry name" value="HATPase_C_sf"/>
</dbReference>
<dbReference type="GO" id="GO:0006935">
    <property type="term" value="P:chemotaxis"/>
    <property type="evidence" value="ECO:0007669"/>
    <property type="project" value="InterPro"/>
</dbReference>
<evidence type="ECO:0000256" key="6">
    <source>
        <dbReference type="ARBA" id="ARBA00023012"/>
    </source>
</evidence>
<protein>
    <recommendedName>
        <fullName evidence="2">histidine kinase</fullName>
        <ecNumber evidence="2">2.7.13.3</ecNumber>
    </recommendedName>
</protein>
<feature type="modified residue" description="4-aspartylphosphate" evidence="7">
    <location>
        <position position="879"/>
    </location>
</feature>
<dbReference type="InterPro" id="IPR003594">
    <property type="entry name" value="HATPase_dom"/>
</dbReference>
<dbReference type="OrthoDB" id="2079555at2"/>
<sequence>MPRHDSDNLFEDDLANFLNSFDDSESETPSFIETDPEDTLEDLISFLDNSPVQEKTKSKGSLSSLPSEQEIEAIFDNDVFWPESNAAPIIYNSDENVELIETDKDDKIFQTLDFYENCDNDYNQEIIRFFVEDSTEQGEIQGETPEESFLDLEKSATENPWDELELLLKDDFYSPSIEPQITPPVEESISHQAYTHSPGLSFYETFEELDDLLETPATLLDQELKGIEEFDQLETIIDAPCTVSLAQVPDNLLASNLDTHLSSEGEHELIDDLDQQLNELLVQTNQNITQSPANARPRGKSKAFEQTMRVPIKQLDNLSNLIGELVVKRNRLEQDQDRLRLFLDNLLNQVQQLSDIGGRMQDLYERTLLEGALLASRNRARQSDIDRASFQDSSTSPTPKLFDQDLDALEMDRFTDFHLLSQEMIELIVRVRESSSDIQFVIDETDQVARSLRQVSTQLQEGMTKSRMVPFSQAADHLPRAIRDISVKLNKQAKLHVEGRDVLIDKMILEHLYNPMTHLINNAMTHGIESPSQRQQKGKPPEGQIRVRAFLQGNQTVISISDDGAGIDIKRVKRKAIEKGLIVPEEANILTEQELYDFLFHPGFSTKDKADDFAGRGVGLDVVRKEMTEIRGTVTIDSSPDKGTIFTIRLPLTLSISKALCCVSNHARIAFPMDGVEDMKDFLPSEIKTNAQGQSCIPWLDGTLPFQPLSQLLSYNRYLSRGNVYGGRQEEDTVSVVILRSAGNLLAVQVDQVLGEQEIVIKQIEGPIPKPVGIAGATVLGDGSVMTIADVLELVEIAQGRLKTDAMSSPWRKAAMAMQPPTEANGEQTVLIVDDSITVRELLSLSFKKAGYRVEQARDGQEAWEKLRSGLPCDIVFCDIEMPRMNGLELLANIQKDEKLIHIPVAVLSSRGAEKHRKVAAKLGASGYFTKPYTEKDLLDAAKRMTAGEVLLAGSVRLKRKPKLEPKNTVSHRKNLTVVGNSASIVASVGTIAQKASHLVLIIDDSVMVREMLSMTFGKDGYEIEQARDGQEAWEKLRSGLPCDLILCDIEMPRMNGLEFLSRVQEDEKLSQIPVAMITSRGAQKMQNIAAQRGARGYFVKPYIDSVLLDAAKRLIAGEVLLEVESK</sequence>
<dbReference type="SUPFAM" id="SSF52172">
    <property type="entry name" value="CheY-like"/>
    <property type="match status" value="2"/>
</dbReference>
<dbReference type="InterPro" id="IPR001789">
    <property type="entry name" value="Sig_transdc_resp-reg_receiver"/>
</dbReference>
<dbReference type="FunFam" id="3.30.565.10:FF:000016">
    <property type="entry name" value="Chemotaxis protein CheA, putative"/>
    <property type="match status" value="1"/>
</dbReference>
<feature type="modified residue" description="4-aspartylphosphate" evidence="7">
    <location>
        <position position="1049"/>
    </location>
</feature>
<keyword evidence="4" id="KW-0808">Transferase</keyword>
<dbReference type="SUPFAM" id="SSF50341">
    <property type="entry name" value="CheW-like"/>
    <property type="match status" value="1"/>
</dbReference>
<feature type="domain" description="Response regulatory" evidence="10">
    <location>
        <begin position="999"/>
        <end position="1116"/>
    </location>
</feature>